<proteinExistence type="predicted"/>
<dbReference type="AlphaFoldDB" id="A0AA44FC08"/>
<dbReference type="RefSeq" id="WP_065660176.1">
    <property type="nucleotide sequence ID" value="NZ_CP123839.1"/>
</dbReference>
<evidence type="ECO:0000313" key="1">
    <source>
        <dbReference type="EMBL" id="NTC32148.1"/>
    </source>
</evidence>
<dbReference type="Proteomes" id="UP000702952">
    <property type="component" value="Unassembled WGS sequence"/>
</dbReference>
<organism evidence="1 2">
    <name type="scientific">Agrobacterium tumefaciens</name>
    <dbReference type="NCBI Taxonomy" id="358"/>
    <lineage>
        <taxon>Bacteria</taxon>
        <taxon>Pseudomonadati</taxon>
        <taxon>Pseudomonadota</taxon>
        <taxon>Alphaproteobacteria</taxon>
        <taxon>Hyphomicrobiales</taxon>
        <taxon>Rhizobiaceae</taxon>
        <taxon>Rhizobium/Agrobacterium group</taxon>
        <taxon>Agrobacterium</taxon>
        <taxon>Agrobacterium tumefaciens complex</taxon>
    </lineage>
</organism>
<accession>A0AA44FC08</accession>
<comment type="caution">
    <text evidence="1">The sequence shown here is derived from an EMBL/GenBank/DDBJ whole genome shotgun (WGS) entry which is preliminary data.</text>
</comment>
<evidence type="ECO:0000313" key="2">
    <source>
        <dbReference type="Proteomes" id="UP000702952"/>
    </source>
</evidence>
<name>A0AA44FC08_AGRTU</name>
<gene>
    <name evidence="1" type="ORF">G6M46_28825</name>
</gene>
<dbReference type="EMBL" id="JAAMAY010000046">
    <property type="protein sequence ID" value="NTC32148.1"/>
    <property type="molecule type" value="Genomic_DNA"/>
</dbReference>
<reference evidence="1" key="1">
    <citation type="journal article" date="2020" name="Science">
        <title>Unexpected conservation and global transmission of agrobacterial virulence plasmids.</title>
        <authorList>
            <person name="Weisberg A.J."/>
            <person name="Davis E.W. 2nd"/>
            <person name="Tabima J."/>
            <person name="Belcher M.S."/>
            <person name="Miller M."/>
            <person name="Kuo C.H."/>
            <person name="Loper J.E."/>
            <person name="Grunwald N.J."/>
            <person name="Putnam M.L."/>
            <person name="Chang J.H."/>
        </authorList>
    </citation>
    <scope>NUCLEOTIDE SEQUENCE</scope>
    <source>
        <strain evidence="1">17-1853-1a</strain>
    </source>
</reference>
<sequence>MAEVSRDAWSAWQALCKQGGIEVEGRDADLIEALRIELNPSVADLRAAIMSTSTDALVRALFSRIAPFAVMFADIVAYFKAARAYTGRDHWRVKIEEENLQLTDFEEFSATWSSVDGLVDLPALSFGSL</sequence>
<protein>
    <submittedName>
        <fullName evidence="1">Uncharacterized protein</fullName>
    </submittedName>
</protein>